<dbReference type="AlphaFoldDB" id="E7RP36"/>
<keyword evidence="1" id="KW-0472">Membrane</keyword>
<accession>E7RP36</accession>
<dbReference type="EMBL" id="AEPE02000003">
    <property type="protein sequence ID" value="EFZ37479.1"/>
    <property type="molecule type" value="Genomic_DNA"/>
</dbReference>
<dbReference type="Proteomes" id="UP000005580">
    <property type="component" value="Unassembled WGS sequence"/>
</dbReference>
<reference evidence="2" key="1">
    <citation type="submission" date="2011-01" db="EMBL/GenBank/DDBJ databases">
        <authorList>
            <person name="Muzny D."/>
            <person name="Qin X."/>
            <person name="Buhay C."/>
            <person name="Dugan-Rocha S."/>
            <person name="Ding Y."/>
            <person name="Chen G."/>
            <person name="Hawes A."/>
            <person name="Holder M."/>
            <person name="Jhangiani S."/>
            <person name="Johnson A."/>
            <person name="Khan Z."/>
            <person name="Li Z."/>
            <person name="Liu W."/>
            <person name="Liu X."/>
            <person name="Perez L."/>
            <person name="Shen H."/>
            <person name="Wang Q."/>
            <person name="Watt J."/>
            <person name="Xi L."/>
            <person name="Xin Y."/>
            <person name="Zhou J."/>
            <person name="Deng J."/>
            <person name="Jiang H."/>
            <person name="Liu Y."/>
            <person name="Qu J."/>
            <person name="Song X.-Z."/>
            <person name="Zhang L."/>
            <person name="Villasana D."/>
            <person name="Johnson A."/>
            <person name="Liu J."/>
            <person name="Liyanage D."/>
            <person name="Lorensuhewa L."/>
            <person name="Robinson T."/>
            <person name="Song A."/>
            <person name="Song B.-B."/>
            <person name="Dinh H."/>
            <person name="Thornton R."/>
            <person name="Coyle M."/>
            <person name="Francisco L."/>
            <person name="Jackson L."/>
            <person name="Javaid M."/>
            <person name="Korchina V."/>
            <person name="Kovar C."/>
            <person name="Mata R."/>
            <person name="Mathew T."/>
            <person name="Ngo R."/>
            <person name="Nguyen L."/>
            <person name="Nguyen N."/>
            <person name="Okwuonu G."/>
            <person name="Ongeri F."/>
            <person name="Pham C."/>
            <person name="Simmons D."/>
            <person name="Wilczek-Boney K."/>
            <person name="Hale W."/>
            <person name="Jakkamsetti A."/>
            <person name="Pham P."/>
            <person name="Ruth R."/>
            <person name="San Lucas F."/>
            <person name="Warren J."/>
            <person name="Zhang J."/>
            <person name="Zhao Z."/>
            <person name="Zhou C."/>
            <person name="Zhu D."/>
            <person name="Lee S."/>
            <person name="Bess C."/>
            <person name="Blankenburg K."/>
            <person name="Forbes L."/>
            <person name="Fu Q."/>
            <person name="Gubbala S."/>
            <person name="Hirani K."/>
            <person name="Jayaseelan J.C."/>
            <person name="Lara F."/>
            <person name="Munidasa M."/>
            <person name="Palculict T."/>
            <person name="Patil S."/>
            <person name="Pu L.-L."/>
            <person name="Saada N."/>
            <person name="Tang L."/>
            <person name="Weissenberger G."/>
            <person name="Zhu Y."/>
            <person name="Hemphill L."/>
            <person name="Shang Y."/>
            <person name="Youmans B."/>
            <person name="Ayvaz T."/>
            <person name="Ross M."/>
            <person name="Santibanez J."/>
            <person name="Aqrawi P."/>
            <person name="Gross S."/>
            <person name="Joshi V."/>
            <person name="Fowler G."/>
            <person name="Nazareth L."/>
            <person name="Reid J."/>
            <person name="Worley K."/>
            <person name="Petrosino J."/>
            <person name="Highlander S."/>
            <person name="Gibbs R."/>
        </authorList>
    </citation>
    <scope>NUCLEOTIDE SEQUENCE [LARGE SCALE GENOMIC DNA]</scope>
    <source>
        <strain evidence="2">ATCC 33269</strain>
    </source>
</reference>
<evidence type="ECO:0000256" key="1">
    <source>
        <dbReference type="SAM" id="Phobius"/>
    </source>
</evidence>
<name>E7RP36_9BACT</name>
<protein>
    <submittedName>
        <fullName evidence="2">Uncharacterized protein</fullName>
    </submittedName>
</protein>
<evidence type="ECO:0000313" key="2">
    <source>
        <dbReference type="EMBL" id="EFZ37479.1"/>
    </source>
</evidence>
<keyword evidence="1" id="KW-1133">Transmembrane helix</keyword>
<comment type="caution">
    <text evidence="2">The sequence shown here is derived from an EMBL/GenBank/DDBJ whole genome shotgun (WGS) entry which is preliminary data.</text>
</comment>
<gene>
    <name evidence="2" type="ORF">HMPREF0663_10937</name>
</gene>
<feature type="transmembrane region" description="Helical" evidence="1">
    <location>
        <begin position="12"/>
        <end position="33"/>
    </location>
</feature>
<sequence>MKIILMYWKSIFYILYLEQYFYAFTSITLHIYIYKHAKTRV</sequence>
<keyword evidence="1" id="KW-0812">Transmembrane</keyword>
<evidence type="ECO:0000313" key="3">
    <source>
        <dbReference type="Proteomes" id="UP000005580"/>
    </source>
</evidence>
<dbReference type="HOGENOM" id="CLU_3274645_0_0_10"/>
<proteinExistence type="predicted"/>
<keyword evidence="3" id="KW-1185">Reference proteome</keyword>
<organism evidence="2 3">
    <name type="scientific">Hoylesella oralis ATCC 33269</name>
    <dbReference type="NCBI Taxonomy" id="873533"/>
    <lineage>
        <taxon>Bacteria</taxon>
        <taxon>Pseudomonadati</taxon>
        <taxon>Bacteroidota</taxon>
        <taxon>Bacteroidia</taxon>
        <taxon>Bacteroidales</taxon>
        <taxon>Prevotellaceae</taxon>
        <taxon>Hoylesella</taxon>
    </lineage>
</organism>